<keyword evidence="10" id="KW-1185">Reference proteome</keyword>
<evidence type="ECO:0000256" key="7">
    <source>
        <dbReference type="HAMAP-Rule" id="MF_01183"/>
    </source>
</evidence>
<evidence type="ECO:0000256" key="3">
    <source>
        <dbReference type="ARBA" id="ARBA00022764"/>
    </source>
</evidence>
<organism evidence="9 10">
    <name type="scientific">Saccharospirillum mangrovi</name>
    <dbReference type="NCBI Taxonomy" id="2161747"/>
    <lineage>
        <taxon>Bacteria</taxon>
        <taxon>Pseudomonadati</taxon>
        <taxon>Pseudomonadota</taxon>
        <taxon>Gammaproteobacteria</taxon>
        <taxon>Oceanospirillales</taxon>
        <taxon>Saccharospirillaceae</taxon>
        <taxon>Saccharospirillum</taxon>
    </lineage>
</organism>
<keyword evidence="1 7" id="KW-0732">Signal</keyword>
<dbReference type="PANTHER" id="PTHR47637">
    <property type="entry name" value="CHAPERONE SURA"/>
    <property type="match status" value="1"/>
</dbReference>
<keyword evidence="3 7" id="KW-0574">Periplasm</keyword>
<dbReference type="InterPro" id="IPR023058">
    <property type="entry name" value="PPIase_PpiC_CS"/>
</dbReference>
<dbReference type="SUPFAM" id="SSF109998">
    <property type="entry name" value="Triger factor/SurA peptide-binding domain-like"/>
    <property type="match status" value="1"/>
</dbReference>
<dbReference type="PANTHER" id="PTHR47637:SF1">
    <property type="entry name" value="CHAPERONE SURA"/>
    <property type="match status" value="1"/>
</dbReference>
<dbReference type="InterPro" id="IPR000297">
    <property type="entry name" value="PPIase_PpiC"/>
</dbReference>
<keyword evidence="5 7" id="KW-0143">Chaperone</keyword>
<evidence type="ECO:0000256" key="2">
    <source>
        <dbReference type="ARBA" id="ARBA00022737"/>
    </source>
</evidence>
<evidence type="ECO:0000256" key="5">
    <source>
        <dbReference type="ARBA" id="ARBA00023186"/>
    </source>
</evidence>
<dbReference type="PROSITE" id="PS50198">
    <property type="entry name" value="PPIC_PPIASE_2"/>
    <property type="match status" value="1"/>
</dbReference>
<dbReference type="GO" id="GO:0003755">
    <property type="term" value="F:peptidyl-prolyl cis-trans isomerase activity"/>
    <property type="evidence" value="ECO:0007669"/>
    <property type="project" value="UniProtKB-EC"/>
</dbReference>
<evidence type="ECO:0000256" key="4">
    <source>
        <dbReference type="ARBA" id="ARBA00023110"/>
    </source>
</evidence>
<name>A0ABV7ZW87_9GAMM</name>
<keyword evidence="6 7" id="KW-0413">Isomerase</keyword>
<comment type="catalytic activity">
    <reaction evidence="7">
        <text>[protein]-peptidylproline (omega=180) = [protein]-peptidylproline (omega=0)</text>
        <dbReference type="Rhea" id="RHEA:16237"/>
        <dbReference type="Rhea" id="RHEA-COMP:10747"/>
        <dbReference type="Rhea" id="RHEA-COMP:10748"/>
        <dbReference type="ChEBI" id="CHEBI:83833"/>
        <dbReference type="ChEBI" id="CHEBI:83834"/>
        <dbReference type="EC" id="5.2.1.8"/>
    </reaction>
</comment>
<proteinExistence type="inferred from homology"/>
<evidence type="ECO:0000313" key="10">
    <source>
        <dbReference type="Proteomes" id="UP001595617"/>
    </source>
</evidence>
<dbReference type="EMBL" id="JBHRYR010000002">
    <property type="protein sequence ID" value="MFC3852474.1"/>
    <property type="molecule type" value="Genomic_DNA"/>
</dbReference>
<sequence length="416" mass="46206" precursor="true">MKRISVLCLAMLMVCVIAPSAVAQNVLVDRIIAVVNQDVVLHSEVESRYAEVQARYRANPNVLPPEADLRAQILDALILEKVQVQKAQEAGITITDAALNSALTDIASRQGLDLLAFRQALTQQGMSYDAVRAQVRQDLMIRQAQQRYVARQIDVSTAEINQYLQTQISAALQDIEYQLQHLLIPASEADAEATARRIAAAINNDGRTLDVAAAGRTLQNLGWRRPEALPSLLSEPVRGLTVGAARVFSSPNGWHVVYLQDQRGNATQTVVEYRARHILLNESRGLTDAAAQALASDLYTQLTEENADFAELARLYSVDGSAEQGGDLGWNAANVYVAEFAQTLRDTPINAYSRPFRTAFGWHILQVQDTRETDQTLTALREKARDILFEQKYSEALPRWQQEVRNSAYVNVRVEP</sequence>
<accession>A0ABV7ZW87</accession>
<feature type="signal peptide" evidence="7">
    <location>
        <begin position="1"/>
        <end position="23"/>
    </location>
</feature>
<dbReference type="InterPro" id="IPR027304">
    <property type="entry name" value="Trigger_fact/SurA_dom_sf"/>
</dbReference>
<keyword evidence="4 7" id="KW-0697">Rotamase</keyword>
<gene>
    <name evidence="7" type="primary">surA</name>
    <name evidence="9" type="ORF">ACFOOG_06465</name>
</gene>
<dbReference type="InterPro" id="IPR046357">
    <property type="entry name" value="PPIase_dom_sf"/>
</dbReference>
<dbReference type="SUPFAM" id="SSF54534">
    <property type="entry name" value="FKBP-like"/>
    <property type="match status" value="2"/>
</dbReference>
<evidence type="ECO:0000259" key="8">
    <source>
        <dbReference type="PROSITE" id="PS50198"/>
    </source>
</evidence>
<dbReference type="InterPro" id="IPR023034">
    <property type="entry name" value="PPIase_SurA"/>
</dbReference>
<evidence type="ECO:0000313" key="9">
    <source>
        <dbReference type="EMBL" id="MFC3852474.1"/>
    </source>
</evidence>
<dbReference type="PROSITE" id="PS01096">
    <property type="entry name" value="PPIC_PPIASE_1"/>
    <property type="match status" value="1"/>
</dbReference>
<dbReference type="Pfam" id="PF13616">
    <property type="entry name" value="Rotamase_3"/>
    <property type="match status" value="1"/>
</dbReference>
<comment type="function">
    <text evidence="7">Chaperone involved in the correct folding and assembly of outer membrane proteins. Recognizes specific patterns of aromatic residues and the orientation of their side chains, which are found more frequently in integral outer membrane proteins. May act in both early periplasmic and late outer membrane-associated steps of protein maturation.</text>
</comment>
<reference evidence="10" key="1">
    <citation type="journal article" date="2019" name="Int. J. Syst. Evol. Microbiol.">
        <title>The Global Catalogue of Microorganisms (GCM) 10K type strain sequencing project: providing services to taxonomists for standard genome sequencing and annotation.</title>
        <authorList>
            <consortium name="The Broad Institute Genomics Platform"/>
            <consortium name="The Broad Institute Genome Sequencing Center for Infectious Disease"/>
            <person name="Wu L."/>
            <person name="Ma J."/>
        </authorList>
    </citation>
    <scope>NUCLEOTIDE SEQUENCE [LARGE SCALE GENOMIC DNA]</scope>
    <source>
        <strain evidence="10">IBRC 10765</strain>
    </source>
</reference>
<dbReference type="HAMAP" id="MF_01183">
    <property type="entry name" value="Chaperone_SurA"/>
    <property type="match status" value="1"/>
</dbReference>
<comment type="caution">
    <text evidence="9">The sequence shown here is derived from an EMBL/GenBank/DDBJ whole genome shotgun (WGS) entry which is preliminary data.</text>
</comment>
<dbReference type="InterPro" id="IPR015391">
    <property type="entry name" value="SurA_N"/>
</dbReference>
<dbReference type="Gene3D" id="1.10.4030.10">
    <property type="entry name" value="Porin chaperone SurA, peptide-binding domain"/>
    <property type="match status" value="1"/>
</dbReference>
<dbReference type="EC" id="5.2.1.8" evidence="7"/>
<evidence type="ECO:0000256" key="1">
    <source>
        <dbReference type="ARBA" id="ARBA00022729"/>
    </source>
</evidence>
<dbReference type="InterPro" id="IPR050280">
    <property type="entry name" value="OMP_Chaperone_SurA"/>
</dbReference>
<protein>
    <recommendedName>
        <fullName evidence="7">Chaperone SurA</fullName>
    </recommendedName>
    <alternativeName>
        <fullName evidence="7">Peptidyl-prolyl cis-trans isomerase SurA</fullName>
        <shortName evidence="7">PPIase SurA</shortName>
        <ecNumber evidence="7">5.2.1.8</ecNumber>
    </alternativeName>
    <alternativeName>
        <fullName evidence="7">Rotamase SurA</fullName>
    </alternativeName>
</protein>
<dbReference type="Gene3D" id="3.10.50.40">
    <property type="match status" value="2"/>
</dbReference>
<keyword evidence="2 7" id="KW-0677">Repeat</keyword>
<dbReference type="RefSeq" id="WP_380694635.1">
    <property type="nucleotide sequence ID" value="NZ_JBHRYR010000002.1"/>
</dbReference>
<evidence type="ECO:0000256" key="6">
    <source>
        <dbReference type="ARBA" id="ARBA00023235"/>
    </source>
</evidence>
<dbReference type="Proteomes" id="UP001595617">
    <property type="component" value="Unassembled WGS sequence"/>
</dbReference>
<comment type="subcellular location">
    <subcellularLocation>
        <location evidence="7">Periplasm</location>
    </subcellularLocation>
    <text evidence="7">Is capable of associating with the outer membrane.</text>
</comment>
<dbReference type="Pfam" id="PF09312">
    <property type="entry name" value="SurA_N"/>
    <property type="match status" value="1"/>
</dbReference>
<feature type="chain" id="PRO_5044940974" description="Chaperone SurA" evidence="7">
    <location>
        <begin position="24"/>
        <end position="416"/>
    </location>
</feature>
<comment type="domain">
    <text evidence="7">The PPIase activity resides only in the second parvulin domain. The N-terminal region and the C-terminal tail are necessary and sufficient for the chaperone activity of SurA. The PPIase activity is dispensable for SurA to function as a chaperone. The N-terminal region and the C-terminal tail are also required for porin recognition.</text>
</comment>
<feature type="domain" description="PpiC" evidence="8">
    <location>
        <begin position="270"/>
        <end position="369"/>
    </location>
</feature>